<dbReference type="KEGG" id="ppel:H6H00_29745"/>
<evidence type="ECO:0000313" key="3">
    <source>
        <dbReference type="EMBL" id="QNG55952.1"/>
    </source>
</evidence>
<dbReference type="Gene3D" id="2.70.70.10">
    <property type="entry name" value="Glucose Permease (Domain IIA)"/>
    <property type="match status" value="1"/>
</dbReference>
<evidence type="ECO:0000256" key="1">
    <source>
        <dbReference type="SAM" id="Coils"/>
    </source>
</evidence>
<dbReference type="EMBL" id="CP060131">
    <property type="protein sequence ID" value="QNG55952.1"/>
    <property type="molecule type" value="Genomic_DNA"/>
</dbReference>
<dbReference type="PANTHER" id="PTHR21666">
    <property type="entry name" value="PEPTIDASE-RELATED"/>
    <property type="match status" value="1"/>
</dbReference>
<feature type="domain" description="M23ase beta-sheet core" evidence="2">
    <location>
        <begin position="126"/>
        <end position="221"/>
    </location>
</feature>
<evidence type="ECO:0000313" key="4">
    <source>
        <dbReference type="Proteomes" id="UP000515728"/>
    </source>
</evidence>
<organism evidence="3 4">
    <name type="scientific">Pseudonocardia petroleophila</name>
    <dbReference type="NCBI Taxonomy" id="37331"/>
    <lineage>
        <taxon>Bacteria</taxon>
        <taxon>Bacillati</taxon>
        <taxon>Actinomycetota</taxon>
        <taxon>Actinomycetes</taxon>
        <taxon>Pseudonocardiales</taxon>
        <taxon>Pseudonocardiaceae</taxon>
        <taxon>Pseudonocardia</taxon>
    </lineage>
</organism>
<evidence type="ECO:0000259" key="2">
    <source>
        <dbReference type="Pfam" id="PF01551"/>
    </source>
</evidence>
<sequence length="233" mass="23598">MALSSALPAAAEGANVLRIGLDEVLTPGAPVAEAALPLVAQQVSAVAPVAPEPQVVGAADLVKAAEVQRVAAEQAARAAEEARLAEEARVAEEARLAATAAASAAGGVQMVVGRITSGFGARWGTSHQGLDIAAPIGTPIRVPLDGTVIDSGPASGFGQWVRVRHDDGTITVYGHISRSLVRVGESVAAGDVIAEVGNEGQSTGPHLHFEVITPGGTKVNPRPWIDERGIGLT</sequence>
<dbReference type="InterPro" id="IPR011055">
    <property type="entry name" value="Dup_hybrid_motif"/>
</dbReference>
<dbReference type="InterPro" id="IPR050570">
    <property type="entry name" value="Cell_wall_metabolism_enzyme"/>
</dbReference>
<dbReference type="CDD" id="cd12797">
    <property type="entry name" value="M23_peptidase"/>
    <property type="match status" value="1"/>
</dbReference>
<keyword evidence="1" id="KW-0175">Coiled coil</keyword>
<dbReference type="SUPFAM" id="SSF51261">
    <property type="entry name" value="Duplicated hybrid motif"/>
    <property type="match status" value="1"/>
</dbReference>
<gene>
    <name evidence="3" type="ORF">H6H00_29745</name>
</gene>
<protein>
    <submittedName>
        <fullName evidence="3">M23 family metallopeptidase</fullName>
    </submittedName>
</protein>
<reference evidence="3 4" key="1">
    <citation type="submission" date="2020-08" db="EMBL/GenBank/DDBJ databases">
        <authorList>
            <person name="Mo P."/>
        </authorList>
    </citation>
    <scope>NUCLEOTIDE SEQUENCE [LARGE SCALE GENOMIC DNA]</scope>
    <source>
        <strain evidence="3 4">CGMCC 4.1532</strain>
    </source>
</reference>
<dbReference type="PANTHER" id="PTHR21666:SF270">
    <property type="entry name" value="MUREIN HYDROLASE ACTIVATOR ENVC"/>
    <property type="match status" value="1"/>
</dbReference>
<keyword evidence="4" id="KW-1185">Reference proteome</keyword>
<feature type="coiled-coil region" evidence="1">
    <location>
        <begin position="62"/>
        <end position="95"/>
    </location>
</feature>
<proteinExistence type="predicted"/>
<dbReference type="Proteomes" id="UP000515728">
    <property type="component" value="Chromosome"/>
</dbReference>
<dbReference type="Pfam" id="PF01551">
    <property type="entry name" value="Peptidase_M23"/>
    <property type="match status" value="1"/>
</dbReference>
<dbReference type="InterPro" id="IPR016047">
    <property type="entry name" value="M23ase_b-sheet_dom"/>
</dbReference>
<dbReference type="GO" id="GO:0004222">
    <property type="term" value="F:metalloendopeptidase activity"/>
    <property type="evidence" value="ECO:0007669"/>
    <property type="project" value="TreeGrafter"/>
</dbReference>
<dbReference type="AlphaFoldDB" id="A0A7G7MT41"/>
<name>A0A7G7MT41_9PSEU</name>
<accession>A0A7G7MT41</accession>